<evidence type="ECO:0000313" key="3">
    <source>
        <dbReference type="Proteomes" id="UP000033096"/>
    </source>
</evidence>
<dbReference type="HOGENOM" id="CLU_2662435_0_0_2"/>
<feature type="region of interest" description="Disordered" evidence="1">
    <location>
        <begin position="1"/>
        <end position="44"/>
    </location>
</feature>
<keyword evidence="3" id="KW-1185">Reference proteome</keyword>
<proteinExistence type="predicted"/>
<gene>
    <name evidence="2" type="ORF">MSVAZ_2267</name>
</gene>
<evidence type="ECO:0000313" key="2">
    <source>
        <dbReference type="EMBL" id="AKB44536.1"/>
    </source>
</evidence>
<protein>
    <submittedName>
        <fullName evidence="2">Uncharacterized protein</fullName>
    </submittedName>
</protein>
<reference evidence="2 3" key="1">
    <citation type="submission" date="2014-07" db="EMBL/GenBank/DDBJ databases">
        <title>Methanogenic archaea and the global carbon cycle.</title>
        <authorList>
            <person name="Henriksen J.R."/>
            <person name="Luke J."/>
            <person name="Reinhart S."/>
            <person name="Benedict M.N."/>
            <person name="Youngblut N.D."/>
            <person name="Metcalf M.E."/>
            <person name="Whitaker R.J."/>
            <person name="Metcalf W.W."/>
        </authorList>
    </citation>
    <scope>NUCLEOTIDE SEQUENCE [LARGE SCALE GENOMIC DNA]</scope>
    <source>
        <strain evidence="2 3">Z-761</strain>
    </source>
</reference>
<name>A0A0E3LHM6_9EURY</name>
<dbReference type="AlphaFoldDB" id="A0A0E3LHM6"/>
<dbReference type="KEGG" id="mvc:MSVAZ_2267"/>
<dbReference type="Proteomes" id="UP000033096">
    <property type="component" value="Chromosome"/>
</dbReference>
<evidence type="ECO:0000256" key="1">
    <source>
        <dbReference type="SAM" id="MobiDB-lite"/>
    </source>
</evidence>
<sequence>MKNRKYGEQEVRRTRSTENRKYGEQKVRRTESTENRKYGEQKVRRNDAEIRSSILFASDSSSINISRVIQPRITF</sequence>
<dbReference type="EMBL" id="CP009520">
    <property type="protein sequence ID" value="AKB44536.1"/>
    <property type="molecule type" value="Genomic_DNA"/>
</dbReference>
<accession>A0A0E3LHM6</accession>
<organism evidence="2 3">
    <name type="scientific">Methanosarcina vacuolata Z-761</name>
    <dbReference type="NCBI Taxonomy" id="1434123"/>
    <lineage>
        <taxon>Archaea</taxon>
        <taxon>Methanobacteriati</taxon>
        <taxon>Methanobacteriota</taxon>
        <taxon>Stenosarchaea group</taxon>
        <taxon>Methanomicrobia</taxon>
        <taxon>Methanosarcinales</taxon>
        <taxon>Methanosarcinaceae</taxon>
        <taxon>Methanosarcina</taxon>
    </lineage>
</organism>